<evidence type="ECO:0000313" key="3">
    <source>
        <dbReference type="Proteomes" id="UP000052946"/>
    </source>
</evidence>
<accession>A0A0U9H424</accession>
<dbReference type="EMBL" id="BBXV01000014">
    <property type="protein sequence ID" value="GAQ17434.1"/>
    <property type="molecule type" value="Genomic_DNA"/>
</dbReference>
<proteinExistence type="predicted"/>
<keyword evidence="1" id="KW-1133">Transmembrane helix</keyword>
<reference evidence="2 3" key="2">
    <citation type="journal article" date="2016" name="Genome Announc.">
        <title>Draft Genome Sequence of Oceanobacillus picturae Heshi-B3, Isolated from Fermented Rice Bran in a Traditional Japanese Seafood Dish.</title>
        <authorList>
            <person name="Akuzawa S."/>
            <person name="Nagaoka J."/>
            <person name="Kanekatsu M."/>
            <person name="Kanesaki Y."/>
            <person name="Suzuki T."/>
        </authorList>
    </citation>
    <scope>NUCLEOTIDE SEQUENCE [LARGE SCALE GENOMIC DNA]</scope>
    <source>
        <strain evidence="2 3">Heshi-B3</strain>
    </source>
</reference>
<comment type="caution">
    <text evidence="2">The sequence shown here is derived from an EMBL/GenBank/DDBJ whole genome shotgun (WGS) entry which is preliminary data.</text>
</comment>
<dbReference type="InterPro" id="IPR014231">
    <property type="entry name" value="Spore_YpjB"/>
</dbReference>
<gene>
    <name evidence="2" type="ORF">OPHB3_1359</name>
</gene>
<dbReference type="AlphaFoldDB" id="A0A0U9H424"/>
<dbReference type="Proteomes" id="UP000052946">
    <property type="component" value="Unassembled WGS sequence"/>
</dbReference>
<dbReference type="Pfam" id="PF09577">
    <property type="entry name" value="Spore_YpjB"/>
    <property type="match status" value="1"/>
</dbReference>
<feature type="transmembrane region" description="Helical" evidence="1">
    <location>
        <begin position="28"/>
        <end position="49"/>
    </location>
</feature>
<organism evidence="2 3">
    <name type="scientific">Oceanobacillus picturae</name>
    <dbReference type="NCBI Taxonomy" id="171693"/>
    <lineage>
        <taxon>Bacteria</taxon>
        <taxon>Bacillati</taxon>
        <taxon>Bacillota</taxon>
        <taxon>Bacilli</taxon>
        <taxon>Bacillales</taxon>
        <taxon>Bacillaceae</taxon>
        <taxon>Oceanobacillus</taxon>
    </lineage>
</organism>
<reference evidence="3" key="1">
    <citation type="submission" date="2015-07" db="EMBL/GenBank/DDBJ databases">
        <title>Draft Genome Sequence of Oceanobacillus picturae Heshi-B3 that Was Isolated from Fermented Rice Bran with Aging Salted Mackerel, Which Was Named Heshiko as Traditional Fermented Seafood in Japan.</title>
        <authorList>
            <person name="Akuzawa S."/>
            <person name="Nakagawa J."/>
            <person name="Kanekatsu T."/>
            <person name="Kanesaki Y."/>
            <person name="Suzuki T."/>
        </authorList>
    </citation>
    <scope>NUCLEOTIDE SEQUENCE [LARGE SCALE GENOMIC DNA]</scope>
    <source>
        <strain evidence="3">Heshi-B3</strain>
    </source>
</reference>
<keyword evidence="1" id="KW-0472">Membrane</keyword>
<evidence type="ECO:0000256" key="1">
    <source>
        <dbReference type="SAM" id="Phobius"/>
    </source>
</evidence>
<protein>
    <submittedName>
        <fullName evidence="2">Sporulation protein YpjB</fullName>
    </submittedName>
</protein>
<feature type="transmembrane region" description="Helical" evidence="1">
    <location>
        <begin position="69"/>
        <end position="90"/>
    </location>
</feature>
<name>A0A0U9H424_9BACI</name>
<evidence type="ECO:0000313" key="2">
    <source>
        <dbReference type="EMBL" id="GAQ17434.1"/>
    </source>
</evidence>
<keyword evidence="1" id="KW-0812">Transmembrane</keyword>
<sequence length="108" mass="12388">MLLYIEVPRHIVDVEDIYEVISMAKKRICWLLFILIGIKITLLTTSTRVLAYTSSAAAQQNGMKTDFTLLFWTIGIVGGCIAITLTYVSWRKYKGEEKKKKQQDNIID</sequence>